<dbReference type="SUPFAM" id="SSF52833">
    <property type="entry name" value="Thioredoxin-like"/>
    <property type="match status" value="1"/>
</dbReference>
<evidence type="ECO:0000259" key="1">
    <source>
        <dbReference type="PROSITE" id="PS51352"/>
    </source>
</evidence>
<dbReference type="PANTHER" id="PTHR42852:SF13">
    <property type="entry name" value="PROTEIN DIPZ"/>
    <property type="match status" value="1"/>
</dbReference>
<name>A0A1W1C5E7_9ZZZZ</name>
<dbReference type="AlphaFoldDB" id="A0A1W1C5E7"/>
<evidence type="ECO:0000313" key="2">
    <source>
        <dbReference type="EMBL" id="SFV60953.1"/>
    </source>
</evidence>
<feature type="domain" description="Thioredoxin" evidence="1">
    <location>
        <begin position="68"/>
        <end position="234"/>
    </location>
</feature>
<reference evidence="2" key="1">
    <citation type="submission" date="2016-10" db="EMBL/GenBank/DDBJ databases">
        <authorList>
            <person name="de Groot N.N."/>
        </authorList>
    </citation>
    <scope>NUCLEOTIDE SEQUENCE</scope>
</reference>
<dbReference type="CDD" id="cd02966">
    <property type="entry name" value="TlpA_like_family"/>
    <property type="match status" value="1"/>
</dbReference>
<dbReference type="GO" id="GO:0016209">
    <property type="term" value="F:antioxidant activity"/>
    <property type="evidence" value="ECO:0007669"/>
    <property type="project" value="InterPro"/>
</dbReference>
<dbReference type="GO" id="GO:0016491">
    <property type="term" value="F:oxidoreductase activity"/>
    <property type="evidence" value="ECO:0007669"/>
    <property type="project" value="InterPro"/>
</dbReference>
<dbReference type="InterPro" id="IPR000866">
    <property type="entry name" value="AhpC/TSA"/>
</dbReference>
<dbReference type="PANTHER" id="PTHR42852">
    <property type="entry name" value="THIOL:DISULFIDE INTERCHANGE PROTEIN DSBE"/>
    <property type="match status" value="1"/>
</dbReference>
<dbReference type="Pfam" id="PF00578">
    <property type="entry name" value="AhpC-TSA"/>
    <property type="match status" value="1"/>
</dbReference>
<organism evidence="2">
    <name type="scientific">hydrothermal vent metagenome</name>
    <dbReference type="NCBI Taxonomy" id="652676"/>
    <lineage>
        <taxon>unclassified sequences</taxon>
        <taxon>metagenomes</taxon>
        <taxon>ecological metagenomes</taxon>
    </lineage>
</organism>
<accession>A0A1W1C5E7</accession>
<gene>
    <name evidence="2" type="ORF">MNB_SV-14-1163</name>
</gene>
<dbReference type="Gene3D" id="3.40.30.10">
    <property type="entry name" value="Glutaredoxin"/>
    <property type="match status" value="1"/>
</dbReference>
<dbReference type="EMBL" id="FPHN01000119">
    <property type="protein sequence ID" value="SFV60953.1"/>
    <property type="molecule type" value="Genomic_DNA"/>
</dbReference>
<dbReference type="InterPro" id="IPR013766">
    <property type="entry name" value="Thioredoxin_domain"/>
</dbReference>
<dbReference type="InterPro" id="IPR050553">
    <property type="entry name" value="Thioredoxin_ResA/DsbE_sf"/>
</dbReference>
<protein>
    <recommendedName>
        <fullName evidence="1">Thioredoxin domain-containing protein</fullName>
    </recommendedName>
</protein>
<dbReference type="InterPro" id="IPR036249">
    <property type="entry name" value="Thioredoxin-like_sf"/>
</dbReference>
<proteinExistence type="predicted"/>
<sequence length="234" mass="26814">MKKENTLRAFILTAILFLNSGCFSGYFVSKKIETPKKIQPITEQVKENKILSAPTSVSVECTDNINSPCQKAPIPKKALKPRTINKQGEIHKLRSIQGKPITIIEGKTGFFFPQYKNKVVILELFGKDCSHCIKEMPIMRRIYKKYQNKLKIIAVQVEDKMTSREAKRLLQQHRIKYPIISGDTATNLQYNIQSTYGWTGILPYILVIKNGVTEFTYPGEVAYKEINRDIRSLL</sequence>
<dbReference type="PROSITE" id="PS51352">
    <property type="entry name" value="THIOREDOXIN_2"/>
    <property type="match status" value="1"/>
</dbReference>